<accession>A0ABS3TAT3</accession>
<dbReference type="RefSeq" id="WP_208307289.1">
    <property type="nucleotide sequence ID" value="NZ_JAGETX010000004.1"/>
</dbReference>
<proteinExistence type="predicted"/>
<gene>
    <name evidence="1" type="ORF">J4D97_08935</name>
</gene>
<organism evidence="1 2">
    <name type="scientific">Hymenobacter defluvii</name>
    <dbReference type="NCBI Taxonomy" id="2054411"/>
    <lineage>
        <taxon>Bacteria</taxon>
        <taxon>Pseudomonadati</taxon>
        <taxon>Bacteroidota</taxon>
        <taxon>Cytophagia</taxon>
        <taxon>Cytophagales</taxon>
        <taxon>Hymenobacteraceae</taxon>
        <taxon>Hymenobacter</taxon>
    </lineage>
</organism>
<reference evidence="1 2" key="1">
    <citation type="submission" date="2021-03" db="EMBL/GenBank/DDBJ databases">
        <authorList>
            <person name="Kim M.K."/>
        </authorList>
    </citation>
    <scope>NUCLEOTIDE SEQUENCE [LARGE SCALE GENOMIC DNA]</scope>
    <source>
        <strain evidence="1 2">BT507</strain>
    </source>
</reference>
<evidence type="ECO:0000313" key="1">
    <source>
        <dbReference type="EMBL" id="MBO3270771.1"/>
    </source>
</evidence>
<dbReference type="EMBL" id="JAGETX010000004">
    <property type="protein sequence ID" value="MBO3270771.1"/>
    <property type="molecule type" value="Genomic_DNA"/>
</dbReference>
<keyword evidence="2" id="KW-1185">Reference proteome</keyword>
<protein>
    <submittedName>
        <fullName evidence="1">Uncharacterized protein</fullName>
    </submittedName>
</protein>
<dbReference type="Proteomes" id="UP000670527">
    <property type="component" value="Unassembled WGS sequence"/>
</dbReference>
<name>A0ABS3TAT3_9BACT</name>
<comment type="caution">
    <text evidence="1">The sequence shown here is derived from an EMBL/GenBank/DDBJ whole genome shotgun (WGS) entry which is preliminary data.</text>
</comment>
<evidence type="ECO:0000313" key="2">
    <source>
        <dbReference type="Proteomes" id="UP000670527"/>
    </source>
</evidence>
<sequence>MMEAMNLRHLDQRIDVERYEALALKQSLEHYLYHLAQQSSARGLSTDEALRLKPATRLLTRLGKMFTGTWPRYGMKRCFQHRPRTWQLEFDELLLLRTLYLAGELPDEGPGSAQRLALWNLLGKIDQKAQRLTSYFSL</sequence>